<evidence type="ECO:0000313" key="2">
    <source>
        <dbReference type="EMBL" id="WEW58686.1"/>
    </source>
</evidence>
<feature type="compositionally biased region" description="Basic and acidic residues" evidence="1">
    <location>
        <begin position="54"/>
        <end position="70"/>
    </location>
</feature>
<dbReference type="EMBL" id="CP120628">
    <property type="protein sequence ID" value="WEW58686.1"/>
    <property type="molecule type" value="Genomic_DNA"/>
</dbReference>
<gene>
    <name evidence="2" type="ORF">PRK78_004154</name>
</gene>
<evidence type="ECO:0000256" key="1">
    <source>
        <dbReference type="SAM" id="MobiDB-lite"/>
    </source>
</evidence>
<name>A0AAF0DJP6_9EURO</name>
<keyword evidence="3" id="KW-1185">Reference proteome</keyword>
<feature type="compositionally biased region" description="Basic and acidic residues" evidence="1">
    <location>
        <begin position="33"/>
        <end position="47"/>
    </location>
</feature>
<organism evidence="2 3">
    <name type="scientific">Emydomyces testavorans</name>
    <dbReference type="NCBI Taxonomy" id="2070801"/>
    <lineage>
        <taxon>Eukaryota</taxon>
        <taxon>Fungi</taxon>
        <taxon>Dikarya</taxon>
        <taxon>Ascomycota</taxon>
        <taxon>Pezizomycotina</taxon>
        <taxon>Eurotiomycetes</taxon>
        <taxon>Eurotiomycetidae</taxon>
        <taxon>Onygenales</taxon>
        <taxon>Nannizziopsiaceae</taxon>
        <taxon>Emydomyces</taxon>
    </lineage>
</organism>
<accession>A0AAF0DJP6</accession>
<proteinExistence type="predicted"/>
<dbReference type="Proteomes" id="UP001219355">
    <property type="component" value="Chromosome 2"/>
</dbReference>
<protein>
    <submittedName>
        <fullName evidence="2">Uncharacterized protein</fullName>
    </submittedName>
</protein>
<sequence length="171" mass="18839">MVLVKGMCAASGGSYTAKRIQWFSNRLSDYLKEQQPKGEGGGDRQAAKELVVGKSDDARGDKRRHSDQERQCIQGPLSTPVTETTTKNRTVRWSIQGDAKEGEDDEDEEEAARMAHGQAMLGFEVAGGLADDSTRIRRRSLKAAWCSRTSQLMRFAAIERQIHAALTPAVT</sequence>
<evidence type="ECO:0000313" key="3">
    <source>
        <dbReference type="Proteomes" id="UP001219355"/>
    </source>
</evidence>
<dbReference type="AlphaFoldDB" id="A0AAF0DJP6"/>
<feature type="region of interest" description="Disordered" evidence="1">
    <location>
        <begin position="33"/>
        <end position="83"/>
    </location>
</feature>
<reference evidence="2" key="1">
    <citation type="submission" date="2023-03" db="EMBL/GenBank/DDBJ databases">
        <title>Emydomyces testavorans Genome Sequence.</title>
        <authorList>
            <person name="Hoyer L."/>
        </authorList>
    </citation>
    <scope>NUCLEOTIDE SEQUENCE</scope>
    <source>
        <strain evidence="2">16-2883</strain>
    </source>
</reference>